<reference evidence="2 3" key="1">
    <citation type="submission" date="2025-04" db="UniProtKB">
        <authorList>
            <consortium name="RefSeq"/>
        </authorList>
    </citation>
    <scope>IDENTIFICATION</scope>
</reference>
<name>A0A6P8IW99_ACTTE</name>
<dbReference type="GeneID" id="116305560"/>
<accession>A0A6P8IW99</accession>
<gene>
    <name evidence="2 3" type="primary">LOC116305560</name>
</gene>
<dbReference type="OrthoDB" id="10025068at2759"/>
<dbReference type="RefSeq" id="XP_031571359.1">
    <property type="nucleotide sequence ID" value="XM_031715499.1"/>
</dbReference>
<keyword evidence="1" id="KW-1185">Reference proteome</keyword>
<proteinExistence type="predicted"/>
<dbReference type="PANTHER" id="PTHR14389">
    <property type="entry name" value="SI:CH1073-475A24.1"/>
    <property type="match status" value="1"/>
</dbReference>
<dbReference type="SUPFAM" id="SSF50494">
    <property type="entry name" value="Trypsin-like serine proteases"/>
    <property type="match status" value="1"/>
</dbReference>
<evidence type="ECO:0000313" key="2">
    <source>
        <dbReference type="RefSeq" id="XP_031571358.1"/>
    </source>
</evidence>
<dbReference type="PANTHER" id="PTHR14389:SF3">
    <property type="entry name" value="PROTEIN FAM111A-LIKE"/>
    <property type="match status" value="1"/>
</dbReference>
<dbReference type="Proteomes" id="UP000515163">
    <property type="component" value="Unplaced"/>
</dbReference>
<dbReference type="RefSeq" id="XP_031571358.1">
    <property type="nucleotide sequence ID" value="XM_031715498.1"/>
</dbReference>
<dbReference type="InterPro" id="IPR009003">
    <property type="entry name" value="Peptidase_S1_PA"/>
</dbReference>
<evidence type="ECO:0000313" key="3">
    <source>
        <dbReference type="RefSeq" id="XP_031571359.1"/>
    </source>
</evidence>
<organism evidence="1 3">
    <name type="scientific">Actinia tenebrosa</name>
    <name type="common">Australian red waratah sea anemone</name>
    <dbReference type="NCBI Taxonomy" id="6105"/>
    <lineage>
        <taxon>Eukaryota</taxon>
        <taxon>Metazoa</taxon>
        <taxon>Cnidaria</taxon>
        <taxon>Anthozoa</taxon>
        <taxon>Hexacorallia</taxon>
        <taxon>Actiniaria</taxon>
        <taxon>Actiniidae</taxon>
        <taxon>Actinia</taxon>
    </lineage>
</organism>
<sequence>MDSQEERDNYFSLTLLLFRVGNQKLREYFKTQWPNVYQRVRPGTVPPPWNDTPHDAAEMKKIQPSKLKFKFKDEKTKFNSGNTSDWDFSLLTSVLRYSSLQFVLPSSPESKALDDLKKIRNELIGHATDAAIPNALFHTAWTDACNALALFNASDADFKCVQDDVNKPWNVLYPMLQQCVKQEQEIKDSVDTIINRIEHLQQTVEQQHTSLQQTVEKQHETQLEAARNIERKIDLMLSQGQQGQKRSTADVQPVDLVLSQGLKEEQAHQLQVEEFGKYKNLEHQVPVTDLQEISNRIKYSVGAIIAINISNLPNYGATCFRIGTKYVITNKYVVDDISKLAIQLSSCYVDFNYKEQDHPGYRFGFAPNPVRFYSEALNYVILELRSNGEGFPPSVTDLGYNIVPPGHKLKSGDCLTFIGHPGERRKQIDVSCPIKLQQDIQKDLHKYDASTVSLILEACNHPDHATYDVSTFFKGASGSPGILIKEKLLVVLHTAGIFQCTNHVLEYGILMSSVVKDVMTKIPVENAPIQNVLDDIFGGSTSSIFDQCSAPMDIDQD</sequence>
<dbReference type="AlphaFoldDB" id="A0A6P8IW99"/>
<dbReference type="KEGG" id="aten:116305560"/>
<evidence type="ECO:0000313" key="1">
    <source>
        <dbReference type="Proteomes" id="UP000515163"/>
    </source>
</evidence>
<protein>
    <submittedName>
        <fullName evidence="2 3">Uncharacterized protein LOC116305560</fullName>
    </submittedName>
</protein>